<dbReference type="Proteomes" id="UP000010808">
    <property type="component" value="Chromosome"/>
</dbReference>
<protein>
    <submittedName>
        <fullName evidence="1">Uncharacterized protein</fullName>
    </submittedName>
</protein>
<dbReference type="AntiFam" id="ANF00077">
    <property type="entry name" value="Shadow ORF (opposite AtoC)"/>
</dbReference>
<dbReference type="KEGG" id="dhy:DESAM_21591"/>
<dbReference type="HOGENOM" id="CLU_2117059_0_0_7"/>
<reference evidence="1 2" key="1">
    <citation type="submission" date="2012-10" db="EMBL/GenBank/DDBJ databases">
        <authorList>
            <person name="Genoscope - CEA"/>
        </authorList>
    </citation>
    <scope>NUCLEOTIDE SEQUENCE [LARGE SCALE GENOMIC DNA]</scope>
    <source>
        <strain evidence="2">AM13 / DSM 14728</strain>
    </source>
</reference>
<proteinExistence type="predicted"/>
<evidence type="ECO:0000313" key="1">
    <source>
        <dbReference type="EMBL" id="CCO23868.1"/>
    </source>
</evidence>
<accession>L0RAR9</accession>
<dbReference type="EMBL" id="FO203522">
    <property type="protein sequence ID" value="CCO23868.1"/>
    <property type="molecule type" value="Genomic_DNA"/>
</dbReference>
<evidence type="ECO:0000313" key="2">
    <source>
        <dbReference type="Proteomes" id="UP000010808"/>
    </source>
</evidence>
<organism evidence="1 2">
    <name type="scientific">Maridesulfovibrio hydrothermalis AM13 = DSM 14728</name>
    <dbReference type="NCBI Taxonomy" id="1121451"/>
    <lineage>
        <taxon>Bacteria</taxon>
        <taxon>Pseudomonadati</taxon>
        <taxon>Thermodesulfobacteriota</taxon>
        <taxon>Desulfovibrionia</taxon>
        <taxon>Desulfovibrionales</taxon>
        <taxon>Desulfovibrionaceae</taxon>
        <taxon>Maridesulfovibrio</taxon>
    </lineage>
</organism>
<keyword evidence="2" id="KW-1185">Reference proteome</keyword>
<dbReference type="STRING" id="1121451.DESAM_21591"/>
<gene>
    <name evidence="1" type="ORF">DESAM_21591</name>
</gene>
<name>L0RAR9_9BACT</name>
<dbReference type="AlphaFoldDB" id="L0RAR9"/>
<sequence length="114" mass="13208">MGKSPLLVPEKFRLKQIFRNSSAIHRDKRLILTIAIVMKRPYKQLLPCAGFPGYQHGTVSRSDLRKYCEDLRKSKAVFDYSTKIKSHPASRIILNGENFNKPFHMIRALTSYNI</sequence>